<dbReference type="RefSeq" id="XP_022671063.1">
    <property type="nucleotide sequence ID" value="XM_022815328.1"/>
</dbReference>
<comment type="similarity">
    <text evidence="1">Belongs to the AHA1 family.</text>
</comment>
<keyword evidence="5" id="KW-1185">Reference proteome</keyword>
<dbReference type="Proteomes" id="UP000594260">
    <property type="component" value="Unplaced"/>
</dbReference>
<evidence type="ECO:0000259" key="3">
    <source>
        <dbReference type="SMART" id="SM01000"/>
    </source>
</evidence>
<dbReference type="GO" id="GO:0001671">
    <property type="term" value="F:ATPase activator activity"/>
    <property type="evidence" value="ECO:0007669"/>
    <property type="project" value="InterPro"/>
</dbReference>
<evidence type="ECO:0000313" key="4">
    <source>
        <dbReference type="EnsemblMetazoa" id="XP_022671063"/>
    </source>
</evidence>
<dbReference type="PANTHER" id="PTHR13009:SF22">
    <property type="entry name" value="LD43819P"/>
    <property type="match status" value="1"/>
</dbReference>
<dbReference type="InterPro" id="IPR015310">
    <property type="entry name" value="AHSA1-like_N"/>
</dbReference>
<feature type="region of interest" description="Disordered" evidence="2">
    <location>
        <begin position="174"/>
        <end position="207"/>
    </location>
</feature>
<dbReference type="InParanoid" id="A0A7M7MER3"/>
<dbReference type="Pfam" id="PF08327">
    <property type="entry name" value="AHSA1"/>
    <property type="match status" value="1"/>
</dbReference>
<name>A0A7M7MER3_VARDE</name>
<proteinExistence type="inferred from homology"/>
<dbReference type="GO" id="GO:0051087">
    <property type="term" value="F:protein-folding chaperone binding"/>
    <property type="evidence" value="ECO:0007669"/>
    <property type="project" value="InterPro"/>
</dbReference>
<accession>A0A7M7MER3</accession>
<dbReference type="InterPro" id="IPR013538">
    <property type="entry name" value="ASHA1/2-like_C"/>
</dbReference>
<dbReference type="Gene3D" id="3.30.530.20">
    <property type="match status" value="1"/>
</dbReference>
<dbReference type="GeneID" id="111254459"/>
<dbReference type="InterPro" id="IPR023393">
    <property type="entry name" value="START-like_dom_sf"/>
</dbReference>
<dbReference type="Pfam" id="PF09229">
    <property type="entry name" value="Aha1_N"/>
    <property type="match status" value="1"/>
</dbReference>
<dbReference type="PANTHER" id="PTHR13009">
    <property type="entry name" value="HEAT SHOCK PROTEIN 90 HSP90 CO-CHAPERONE AHA-1"/>
    <property type="match status" value="1"/>
</dbReference>
<dbReference type="OMA" id="GDCEVNQ"/>
<dbReference type="KEGG" id="vde:111254459"/>
<feature type="domain" description="Activator of Hsp90 ATPase AHSA1-like N-terminal" evidence="3">
    <location>
        <begin position="29"/>
        <end position="165"/>
    </location>
</feature>
<dbReference type="SMART" id="SM01000">
    <property type="entry name" value="Aha1_N"/>
    <property type="match status" value="1"/>
</dbReference>
<sequence>MAKWGEGDPRWIVEERPDATNVNNWHWTEKNACQWSKDKLHSLFSDLEINDSIMSVQIKELKKCEGEATANNRKAKLIFFYEWELELEWEGRCAGSDQVVKGRVEIPNLSDENDIHEVSVNVTLVDPDRGAIPEKIKGMMRSKGTEVIRSKLDEYVSSLKMDFSQGLILPTKDGKASGVTPSGANSTATKGKTELNKGSTYKPKESGEQCSGIKISTKELIMKEDFKCRAEELYRAFTVPEMVQAFTKGAAQVIPNVGGHFQMLDTNVSGKFLKLVPPNELEFEWRFKSWPAEHYSFVKITIEETSDSSQLKLVQKGVPEDEVERTQAGWQRYYFDAIKRTFSFGATLSSGGF</sequence>
<dbReference type="SUPFAM" id="SSF103111">
    <property type="entry name" value="Activator of Hsp90 ATPase, Aha1"/>
    <property type="match status" value="1"/>
</dbReference>
<dbReference type="FunCoup" id="A0A7M7MER3">
    <property type="interactions" value="1936"/>
</dbReference>
<dbReference type="SUPFAM" id="SSF55961">
    <property type="entry name" value="Bet v1-like"/>
    <property type="match status" value="1"/>
</dbReference>
<feature type="compositionally biased region" description="Polar residues" evidence="2">
    <location>
        <begin position="179"/>
        <end position="190"/>
    </location>
</feature>
<dbReference type="GO" id="GO:0005829">
    <property type="term" value="C:cytosol"/>
    <property type="evidence" value="ECO:0007669"/>
    <property type="project" value="TreeGrafter"/>
</dbReference>
<dbReference type="InterPro" id="IPR036338">
    <property type="entry name" value="Aha1"/>
</dbReference>
<dbReference type="Gene3D" id="3.15.10.20">
    <property type="entry name" value="Activator of Hsp90 ATPase Aha1, N-terminal domain"/>
    <property type="match status" value="1"/>
</dbReference>
<dbReference type="EnsemblMetazoa" id="XM_022815328">
    <property type="protein sequence ID" value="XP_022671063"/>
    <property type="gene ID" value="LOC111254459"/>
</dbReference>
<protein>
    <recommendedName>
        <fullName evidence="3">Activator of Hsp90 ATPase AHSA1-like N-terminal domain-containing protein</fullName>
    </recommendedName>
</protein>
<evidence type="ECO:0000256" key="1">
    <source>
        <dbReference type="ARBA" id="ARBA00006817"/>
    </source>
</evidence>
<organism evidence="4 5">
    <name type="scientific">Varroa destructor</name>
    <name type="common">Honeybee mite</name>
    <dbReference type="NCBI Taxonomy" id="109461"/>
    <lineage>
        <taxon>Eukaryota</taxon>
        <taxon>Metazoa</taxon>
        <taxon>Ecdysozoa</taxon>
        <taxon>Arthropoda</taxon>
        <taxon>Chelicerata</taxon>
        <taxon>Arachnida</taxon>
        <taxon>Acari</taxon>
        <taxon>Parasitiformes</taxon>
        <taxon>Mesostigmata</taxon>
        <taxon>Gamasina</taxon>
        <taxon>Dermanyssoidea</taxon>
        <taxon>Varroidae</taxon>
        <taxon>Varroa</taxon>
    </lineage>
</organism>
<dbReference type="OrthoDB" id="567237at2759"/>
<dbReference type="CDD" id="cd08892">
    <property type="entry name" value="SRPBCC_Aha1"/>
    <property type="match status" value="1"/>
</dbReference>
<reference evidence="4" key="1">
    <citation type="submission" date="2021-01" db="UniProtKB">
        <authorList>
            <consortium name="EnsemblMetazoa"/>
        </authorList>
    </citation>
    <scope>IDENTIFICATION</scope>
</reference>
<dbReference type="AlphaFoldDB" id="A0A7M7MER3"/>
<evidence type="ECO:0000313" key="5">
    <source>
        <dbReference type="Proteomes" id="UP000594260"/>
    </source>
</evidence>
<dbReference type="GO" id="GO:0006457">
    <property type="term" value="P:protein folding"/>
    <property type="evidence" value="ECO:0007669"/>
    <property type="project" value="TreeGrafter"/>
</dbReference>
<evidence type="ECO:0000256" key="2">
    <source>
        <dbReference type="SAM" id="MobiDB-lite"/>
    </source>
</evidence>